<dbReference type="Proteomes" id="UP000831701">
    <property type="component" value="Chromosome 20"/>
</dbReference>
<gene>
    <name evidence="1" type="ORF">L3Q82_004379</name>
</gene>
<sequence>MAGDCTHSSAHYASAETFCASGPWSDGDGERAGQRAGGMEPAGISIGRGPPQRRAPNFEVIDGLLYRKKLERGFINYREVLDEDRRHEALSTFHRRRGPAQRHLSLEETYKCVAENYWWEGMYFQIRDFVLNCPECQSQRTKKTKEPDGRGCVTKMMASHSADMLSKLRSQREAGLFCDITLRTNGRSFSAHRAVLAAVSDHFQEIFTEMDSNMKADIDLSGFSEDSLLSLLDFSYSSTLCVRREDLPEVFAMARHLGMWPAVEACSALMKEQEQQLHPGKSFSTACGGACQERLRQQRESKRKRVLGLQNNMNDSFSLRLNASDESFEGSPSRNLRKTPKAQGHNGLPLSPSHRMKLMDFKSPSSKKATAPRNAITSLQSQNYSSISPPNTRLLRSTPGAAKEVQRLLPMTETPQRNRKHHSINRLSCTSRLRPSTVCSPVRVKQEVEEVGEDEEDYARAQEKYKLMNVLGLQRTALLPRPEDLIGWRQKKRLRKLKANNYSLTKRRKPRPASPGLPYGNVTLSLPLCNPVNTCLLNKSVKTKPVGSVSVEQMTAKRPKNVPRHVPPSDRSMRSKGVLPDMFQPSSRPLFGGRELRRSVRKGDGVHLPAQQPLRRNTNKTLRPQDRNKVTVETVRTLRYNSGRPAAKAKLRRGSTREVDKTKSKSREEGRKVGSQGLRGVMDTRPRANVNEPDGLQFSEQAPPPSIYNHPLYKVIKEEPAEPVPVVGPFSDPPSPDLGKRQSKPPIKLLDSGFLFSFCRPAGGPMPGLKKEEESVDICLTRSVSQVGEKFGAEESPHRALRARPPPALPVVKREKEERSVSQSKPQRLRPNPRNNTRHLAKSAGSKAARTIPKQGKLLPLNSRSCVVLDAVRRARLKQLRGPRSQAPKVPKAAHACPQCPASYKDCDALIMHRLRHIEGKHWPCLLCSKTFFRLRNVRNHIRTHDPTPSCTNAEAALLLVPEAAGGSAQAARLRPTYRSLIGKQVVSTGQGIVTQESGAEMMM</sequence>
<evidence type="ECO:0000313" key="2">
    <source>
        <dbReference type="Proteomes" id="UP000831701"/>
    </source>
</evidence>
<proteinExistence type="predicted"/>
<accession>A0ACB8VJL8</accession>
<protein>
    <submittedName>
        <fullName evidence="1">Uncharacterized protein</fullName>
    </submittedName>
</protein>
<reference evidence="1" key="1">
    <citation type="submission" date="2022-04" db="EMBL/GenBank/DDBJ databases">
        <title>Jade perch genome.</title>
        <authorList>
            <person name="Chao B."/>
        </authorList>
    </citation>
    <scope>NUCLEOTIDE SEQUENCE</scope>
    <source>
        <strain evidence="1">CB-2022</strain>
    </source>
</reference>
<name>A0ACB8VJL8_9TELE</name>
<organism evidence="1 2">
    <name type="scientific">Scortum barcoo</name>
    <name type="common">barcoo grunter</name>
    <dbReference type="NCBI Taxonomy" id="214431"/>
    <lineage>
        <taxon>Eukaryota</taxon>
        <taxon>Metazoa</taxon>
        <taxon>Chordata</taxon>
        <taxon>Craniata</taxon>
        <taxon>Vertebrata</taxon>
        <taxon>Euteleostomi</taxon>
        <taxon>Actinopterygii</taxon>
        <taxon>Neopterygii</taxon>
        <taxon>Teleostei</taxon>
        <taxon>Neoteleostei</taxon>
        <taxon>Acanthomorphata</taxon>
        <taxon>Eupercaria</taxon>
        <taxon>Centrarchiformes</taxon>
        <taxon>Terapontoidei</taxon>
        <taxon>Terapontidae</taxon>
        <taxon>Scortum</taxon>
    </lineage>
</organism>
<keyword evidence="2" id="KW-1185">Reference proteome</keyword>
<dbReference type="EMBL" id="CM041550">
    <property type="protein sequence ID" value="KAI3355817.1"/>
    <property type="molecule type" value="Genomic_DNA"/>
</dbReference>
<evidence type="ECO:0000313" key="1">
    <source>
        <dbReference type="EMBL" id="KAI3355817.1"/>
    </source>
</evidence>
<comment type="caution">
    <text evidence="1">The sequence shown here is derived from an EMBL/GenBank/DDBJ whole genome shotgun (WGS) entry which is preliminary data.</text>
</comment>